<keyword evidence="1" id="KW-0560">Oxidoreductase</keyword>
<dbReference type="GO" id="GO:0051213">
    <property type="term" value="F:dioxygenase activity"/>
    <property type="evidence" value="ECO:0007669"/>
    <property type="project" value="UniProtKB-KW"/>
</dbReference>
<name>A0A1I4TK07_PSUAM</name>
<dbReference type="RefSeq" id="WP_093337350.1">
    <property type="nucleotide sequence ID" value="NZ_FOUY01000002.1"/>
</dbReference>
<evidence type="ECO:0000313" key="2">
    <source>
        <dbReference type="Proteomes" id="UP000199614"/>
    </source>
</evidence>
<dbReference type="AlphaFoldDB" id="A0A1I4TK07"/>
<organism evidence="1 2">
    <name type="scientific">Pseudonocardia ammonioxydans</name>
    <dbReference type="NCBI Taxonomy" id="260086"/>
    <lineage>
        <taxon>Bacteria</taxon>
        <taxon>Bacillati</taxon>
        <taxon>Actinomycetota</taxon>
        <taxon>Actinomycetes</taxon>
        <taxon>Pseudonocardiales</taxon>
        <taxon>Pseudonocardiaceae</taxon>
        <taxon>Pseudonocardia</taxon>
    </lineage>
</organism>
<reference evidence="1 2" key="1">
    <citation type="submission" date="2016-10" db="EMBL/GenBank/DDBJ databases">
        <authorList>
            <person name="de Groot N.N."/>
        </authorList>
    </citation>
    <scope>NUCLEOTIDE SEQUENCE [LARGE SCALE GENOMIC DNA]</scope>
    <source>
        <strain evidence="1 2">CGMCC 4.1877</strain>
    </source>
</reference>
<proteinExistence type="predicted"/>
<dbReference type="SUPFAM" id="SSF53213">
    <property type="entry name" value="LigB-like"/>
    <property type="match status" value="1"/>
</dbReference>
<keyword evidence="2" id="KW-1185">Reference proteome</keyword>
<keyword evidence="1" id="KW-0223">Dioxygenase</keyword>
<dbReference type="Gene3D" id="3.40.830.10">
    <property type="entry name" value="LigB-like"/>
    <property type="match status" value="1"/>
</dbReference>
<gene>
    <name evidence="1" type="ORF">SAMN05216207_1002324</name>
</gene>
<dbReference type="Proteomes" id="UP000199614">
    <property type="component" value="Unassembled WGS sequence"/>
</dbReference>
<sequence>MLAAIAVLPHPPLLVPELSGDAAIETETLRDAVRDAAKALAAVAPVWIAVGADPGGRRTVAPGTRGTFTGYGRDVPVALPGPGSADEGPELPLPLLVAAWAAAGTDVRSVRGELVAPDASPADCLALGRSLAPEDAGLLVLGDGAAMHTAKAPGGFDERAEGFDAAVATALDVPDPDAFAGLAPDLAADLWAAGRAPWQVMAGAAEGRGWRAAHRHTSMPYGVAYHVALWEPA</sequence>
<dbReference type="STRING" id="260086.SAMN05216207_1002324"/>
<dbReference type="OrthoDB" id="4543339at2"/>
<accession>A0A1I4TK07</accession>
<dbReference type="EMBL" id="FOUY01000002">
    <property type="protein sequence ID" value="SFM76870.1"/>
    <property type="molecule type" value="Genomic_DNA"/>
</dbReference>
<evidence type="ECO:0000313" key="1">
    <source>
        <dbReference type="EMBL" id="SFM76870.1"/>
    </source>
</evidence>
<protein>
    <submittedName>
        <fullName evidence="1">Catalytic LigB subunit of aromatic ring-opening dioxygenase</fullName>
    </submittedName>
</protein>